<gene>
    <name evidence="1" type="ORF">HELGO_WM1580</name>
</gene>
<dbReference type="PROSITE" id="PS00141">
    <property type="entry name" value="ASP_PROTEASE"/>
    <property type="match status" value="1"/>
</dbReference>
<reference evidence="1" key="1">
    <citation type="submission" date="2020-01" db="EMBL/GenBank/DDBJ databases">
        <authorList>
            <person name="Meier V. D."/>
            <person name="Meier V D."/>
        </authorList>
    </citation>
    <scope>NUCLEOTIDE SEQUENCE</scope>
    <source>
        <strain evidence="1">HLG_WM_MAG_01</strain>
    </source>
</reference>
<dbReference type="GO" id="GO:0004190">
    <property type="term" value="F:aspartic-type endopeptidase activity"/>
    <property type="evidence" value="ECO:0007669"/>
    <property type="project" value="InterPro"/>
</dbReference>
<evidence type="ECO:0008006" key="2">
    <source>
        <dbReference type="Google" id="ProtNLM"/>
    </source>
</evidence>
<dbReference type="SUPFAM" id="SSF50630">
    <property type="entry name" value="Acid proteases"/>
    <property type="match status" value="1"/>
</dbReference>
<dbReference type="InterPro" id="IPR034122">
    <property type="entry name" value="Retropepsin-like_bacterial"/>
</dbReference>
<dbReference type="EMBL" id="CACVAS010000147">
    <property type="protein sequence ID" value="CAA6826429.1"/>
    <property type="molecule type" value="Genomic_DNA"/>
</dbReference>
<dbReference type="AlphaFoldDB" id="A0A6S6UH11"/>
<name>A0A6S6UH11_9BACT</name>
<proteinExistence type="predicted"/>
<organism evidence="1">
    <name type="scientific">uncultured Sulfurovum sp</name>
    <dbReference type="NCBI Taxonomy" id="269237"/>
    <lineage>
        <taxon>Bacteria</taxon>
        <taxon>Pseudomonadati</taxon>
        <taxon>Campylobacterota</taxon>
        <taxon>Epsilonproteobacteria</taxon>
        <taxon>Campylobacterales</taxon>
        <taxon>Sulfurovaceae</taxon>
        <taxon>Sulfurovum</taxon>
        <taxon>environmental samples</taxon>
    </lineage>
</organism>
<dbReference type="GO" id="GO:0006508">
    <property type="term" value="P:proteolysis"/>
    <property type="evidence" value="ECO:0007669"/>
    <property type="project" value="InterPro"/>
</dbReference>
<evidence type="ECO:0000313" key="1">
    <source>
        <dbReference type="EMBL" id="CAA6826429.1"/>
    </source>
</evidence>
<dbReference type="Gene3D" id="2.40.70.10">
    <property type="entry name" value="Acid Proteases"/>
    <property type="match status" value="1"/>
</dbReference>
<protein>
    <recommendedName>
        <fullName evidence="2">Peptidase A2 domain-containing protein</fullName>
    </recommendedName>
</protein>
<accession>A0A6S6UH11</accession>
<dbReference type="Pfam" id="PF13650">
    <property type="entry name" value="Asp_protease_2"/>
    <property type="match status" value="1"/>
</dbReference>
<dbReference type="CDD" id="cd05483">
    <property type="entry name" value="retropepsin_like_bacteria"/>
    <property type="match status" value="1"/>
</dbReference>
<dbReference type="InterPro" id="IPR021109">
    <property type="entry name" value="Peptidase_aspartic_dom_sf"/>
</dbReference>
<sequence length="380" mass="43754">MIKNILIAILLLLVAYLSKDYFSITLPTQEKKEIPEKIEHNKNAKKHTNEFQKISYSQPIEEHVYKPPKTMTLDVLLSQHRFYDALSFYLDHSTDINMKKIETYLATLANGKPTLALEYMQVFLDNVTQSSVGKLMIETYIKEKEFAKAIKHIIDAKENYVSEREDKRLQTQLNVTSKKYIDMLMEGEEFGLLIAFLEEMIAYDDSQSFYAFKLAQIFMHLDKTDEASVLLHTLQYDETYEQNAKTLLESIEKNEEESYDYSIPLEKRGAHYVVNVVLDGTSFNLLLDTGATYIFIDEDKASMLEVLRDDLILQTAGNDIAAKLSKASSMRVGNLELSDIKVTVAPFKREGVDGLLGMNFLKKFNFYIDQDKHTLHLNAK</sequence>
<dbReference type="InterPro" id="IPR001969">
    <property type="entry name" value="Aspartic_peptidase_AS"/>
</dbReference>